<dbReference type="AlphaFoldDB" id="A0AAV4X4R7"/>
<gene>
    <name evidence="1" type="ORF">CEXT_764221</name>
</gene>
<proteinExistence type="predicted"/>
<comment type="caution">
    <text evidence="1">The sequence shown here is derived from an EMBL/GenBank/DDBJ whole genome shotgun (WGS) entry which is preliminary data.</text>
</comment>
<reference evidence="1 2" key="1">
    <citation type="submission" date="2021-06" db="EMBL/GenBank/DDBJ databases">
        <title>Caerostris extrusa draft genome.</title>
        <authorList>
            <person name="Kono N."/>
            <person name="Arakawa K."/>
        </authorList>
    </citation>
    <scope>NUCLEOTIDE SEQUENCE [LARGE SCALE GENOMIC DNA]</scope>
</reference>
<organism evidence="1 2">
    <name type="scientific">Caerostris extrusa</name>
    <name type="common">Bark spider</name>
    <name type="synonym">Caerostris bankana</name>
    <dbReference type="NCBI Taxonomy" id="172846"/>
    <lineage>
        <taxon>Eukaryota</taxon>
        <taxon>Metazoa</taxon>
        <taxon>Ecdysozoa</taxon>
        <taxon>Arthropoda</taxon>
        <taxon>Chelicerata</taxon>
        <taxon>Arachnida</taxon>
        <taxon>Araneae</taxon>
        <taxon>Araneomorphae</taxon>
        <taxon>Entelegynae</taxon>
        <taxon>Araneoidea</taxon>
        <taxon>Araneidae</taxon>
        <taxon>Caerostris</taxon>
    </lineage>
</organism>
<dbReference type="Proteomes" id="UP001054945">
    <property type="component" value="Unassembled WGS sequence"/>
</dbReference>
<evidence type="ECO:0000313" key="2">
    <source>
        <dbReference type="Proteomes" id="UP001054945"/>
    </source>
</evidence>
<accession>A0AAV4X4R7</accession>
<name>A0AAV4X4R7_CAEEX</name>
<sequence>MTRRRLMPRWERAFSPSLQNVKRTFLLKRWCETQTTGLPDQRSQETVNMRLHEGCERSEKVLLRTSLQWANKDIH</sequence>
<keyword evidence="2" id="KW-1185">Reference proteome</keyword>
<evidence type="ECO:0000313" key="1">
    <source>
        <dbReference type="EMBL" id="GIY89552.1"/>
    </source>
</evidence>
<dbReference type="EMBL" id="BPLR01017224">
    <property type="protein sequence ID" value="GIY89552.1"/>
    <property type="molecule type" value="Genomic_DNA"/>
</dbReference>
<protein>
    <submittedName>
        <fullName evidence="1">Uncharacterized protein</fullName>
    </submittedName>
</protein>